<name>A0A9D9DLM8_9BACT</name>
<evidence type="ECO:0000313" key="1">
    <source>
        <dbReference type="EMBL" id="MBO8429999.1"/>
    </source>
</evidence>
<dbReference type="EMBL" id="JADIND010000029">
    <property type="protein sequence ID" value="MBO8429999.1"/>
    <property type="molecule type" value="Genomic_DNA"/>
</dbReference>
<dbReference type="Proteomes" id="UP000823632">
    <property type="component" value="Unassembled WGS sequence"/>
</dbReference>
<accession>A0A9D9DLM8</accession>
<organism evidence="1 2">
    <name type="scientific">Candidatus Scatousia excrementipullorum</name>
    <dbReference type="NCBI Taxonomy" id="2840936"/>
    <lineage>
        <taxon>Bacteria</taxon>
        <taxon>Candidatus Scatousia</taxon>
    </lineage>
</organism>
<dbReference type="AlphaFoldDB" id="A0A9D9DLM8"/>
<comment type="caution">
    <text evidence="1">The sequence shown here is derived from an EMBL/GenBank/DDBJ whole genome shotgun (WGS) entry which is preliminary data.</text>
</comment>
<gene>
    <name evidence="1" type="ORF">IAC76_01295</name>
</gene>
<reference evidence="1" key="2">
    <citation type="journal article" date="2021" name="PeerJ">
        <title>Extensive microbial diversity within the chicken gut microbiome revealed by metagenomics and culture.</title>
        <authorList>
            <person name="Gilroy R."/>
            <person name="Ravi A."/>
            <person name="Getino M."/>
            <person name="Pursley I."/>
            <person name="Horton D.L."/>
            <person name="Alikhan N.F."/>
            <person name="Baker D."/>
            <person name="Gharbi K."/>
            <person name="Hall N."/>
            <person name="Watson M."/>
            <person name="Adriaenssens E.M."/>
            <person name="Foster-Nyarko E."/>
            <person name="Jarju S."/>
            <person name="Secka A."/>
            <person name="Antonio M."/>
            <person name="Oren A."/>
            <person name="Chaudhuri R.R."/>
            <person name="La Ragione R."/>
            <person name="Hildebrand F."/>
            <person name="Pallen M.J."/>
        </authorList>
    </citation>
    <scope>NUCLEOTIDE SEQUENCE</scope>
    <source>
        <strain evidence="1">10192</strain>
    </source>
</reference>
<evidence type="ECO:0000313" key="2">
    <source>
        <dbReference type="Proteomes" id="UP000823632"/>
    </source>
</evidence>
<reference evidence="1" key="1">
    <citation type="submission" date="2020-10" db="EMBL/GenBank/DDBJ databases">
        <authorList>
            <person name="Gilroy R."/>
        </authorList>
    </citation>
    <scope>NUCLEOTIDE SEQUENCE</scope>
    <source>
        <strain evidence="1">10192</strain>
    </source>
</reference>
<sequence>MLRDTLEMNIKRIIDFLIYSKNFLIRKSPIKAMMNSIVEGIRDFLTMKRKLKMAQYRLNYHRHQFQKMEQLIAENNQHSFLRGNNLNETR</sequence>
<protein>
    <submittedName>
        <fullName evidence="1">Uncharacterized protein</fullName>
    </submittedName>
</protein>
<proteinExistence type="predicted"/>